<dbReference type="AlphaFoldDB" id="A0A0K0CU36"/>
<name>A0A0K0CU36_ANGCA</name>
<evidence type="ECO:0000313" key="1">
    <source>
        <dbReference type="Proteomes" id="UP000035642"/>
    </source>
</evidence>
<sequence length="91" mass="10266">MSSEKINMMEFAHKGALVMQDVKGEVKHALEGEKSGEIVRVQYDTGQNEIVTIGSDVEIIKVLIQLWLSQRNEIVDTFTSPTVFIYRNAIP</sequence>
<dbReference type="Proteomes" id="UP000035642">
    <property type="component" value="Unassembled WGS sequence"/>
</dbReference>
<reference evidence="1" key="1">
    <citation type="submission" date="2012-09" db="EMBL/GenBank/DDBJ databases">
        <authorList>
            <person name="Martin A.A."/>
        </authorList>
    </citation>
    <scope>NUCLEOTIDE SEQUENCE</scope>
</reference>
<accession>A0A0K0CU36</accession>
<reference evidence="2" key="2">
    <citation type="submission" date="2017-02" db="UniProtKB">
        <authorList>
            <consortium name="WormBaseParasite"/>
        </authorList>
    </citation>
    <scope>IDENTIFICATION</scope>
</reference>
<proteinExistence type="predicted"/>
<organism evidence="1 2">
    <name type="scientific">Angiostrongylus cantonensis</name>
    <name type="common">Rat lungworm</name>
    <dbReference type="NCBI Taxonomy" id="6313"/>
    <lineage>
        <taxon>Eukaryota</taxon>
        <taxon>Metazoa</taxon>
        <taxon>Ecdysozoa</taxon>
        <taxon>Nematoda</taxon>
        <taxon>Chromadorea</taxon>
        <taxon>Rhabditida</taxon>
        <taxon>Rhabditina</taxon>
        <taxon>Rhabditomorpha</taxon>
        <taxon>Strongyloidea</taxon>
        <taxon>Metastrongylidae</taxon>
        <taxon>Angiostrongylus</taxon>
    </lineage>
</organism>
<keyword evidence="1" id="KW-1185">Reference proteome</keyword>
<evidence type="ECO:0000313" key="2">
    <source>
        <dbReference type="WBParaSite" id="ACAC_0000068301-mRNA-1"/>
    </source>
</evidence>
<protein>
    <submittedName>
        <fullName evidence="2">DUF2969 family protein</fullName>
    </submittedName>
</protein>
<dbReference type="WBParaSite" id="ACAC_0000068301-mRNA-1">
    <property type="protein sequence ID" value="ACAC_0000068301-mRNA-1"/>
    <property type="gene ID" value="ACAC_0000068301"/>
</dbReference>